<feature type="domain" description="HAMP" evidence="6">
    <location>
        <begin position="269"/>
        <end position="321"/>
    </location>
</feature>
<dbReference type="GO" id="GO:0016020">
    <property type="term" value="C:membrane"/>
    <property type="evidence" value="ECO:0007669"/>
    <property type="project" value="UniProtKB-SubCell"/>
</dbReference>
<dbReference type="Proteomes" id="UP000198304">
    <property type="component" value="Unassembled WGS sequence"/>
</dbReference>
<evidence type="ECO:0000256" key="5">
    <source>
        <dbReference type="SAM" id="Phobius"/>
    </source>
</evidence>
<dbReference type="Pfam" id="PF00672">
    <property type="entry name" value="HAMP"/>
    <property type="match status" value="1"/>
</dbReference>
<dbReference type="SMART" id="SM00304">
    <property type="entry name" value="HAMP"/>
    <property type="match status" value="1"/>
</dbReference>
<dbReference type="Gene3D" id="6.10.340.10">
    <property type="match status" value="1"/>
</dbReference>
<protein>
    <submittedName>
        <fullName evidence="7">Two-component system, sensor histidine kinase YesM</fullName>
    </submittedName>
</protein>
<dbReference type="OrthoDB" id="9809348at2"/>
<evidence type="ECO:0000259" key="6">
    <source>
        <dbReference type="PROSITE" id="PS50885"/>
    </source>
</evidence>
<dbReference type="CDD" id="cd06225">
    <property type="entry name" value="HAMP"/>
    <property type="match status" value="1"/>
</dbReference>
<dbReference type="InterPro" id="IPR010559">
    <property type="entry name" value="Sig_transdc_His_kin_internal"/>
</dbReference>
<dbReference type="EMBL" id="FZOJ01000003">
    <property type="protein sequence ID" value="SNS07014.1"/>
    <property type="molecule type" value="Genomic_DNA"/>
</dbReference>
<dbReference type="PANTHER" id="PTHR34220">
    <property type="entry name" value="SENSOR HISTIDINE KINASE YPDA"/>
    <property type="match status" value="1"/>
</dbReference>
<evidence type="ECO:0000256" key="1">
    <source>
        <dbReference type="ARBA" id="ARBA00004370"/>
    </source>
</evidence>
<organism evidence="7 8">
    <name type="scientific">Anaerovirgula multivorans</name>
    <dbReference type="NCBI Taxonomy" id="312168"/>
    <lineage>
        <taxon>Bacteria</taxon>
        <taxon>Bacillati</taxon>
        <taxon>Bacillota</taxon>
        <taxon>Clostridia</taxon>
        <taxon>Peptostreptococcales</taxon>
        <taxon>Natronincolaceae</taxon>
        <taxon>Anaerovirgula</taxon>
    </lineage>
</organism>
<evidence type="ECO:0000256" key="4">
    <source>
        <dbReference type="ARBA" id="ARBA00022777"/>
    </source>
</evidence>
<dbReference type="InterPro" id="IPR036890">
    <property type="entry name" value="HATPase_C_sf"/>
</dbReference>
<dbReference type="InterPro" id="IPR003660">
    <property type="entry name" value="HAMP_dom"/>
</dbReference>
<keyword evidence="5" id="KW-0812">Transmembrane</keyword>
<dbReference type="PANTHER" id="PTHR34220:SF7">
    <property type="entry name" value="SENSOR HISTIDINE KINASE YPDA"/>
    <property type="match status" value="1"/>
</dbReference>
<dbReference type="AlphaFoldDB" id="A0A239BIX9"/>
<dbReference type="SUPFAM" id="SSF55874">
    <property type="entry name" value="ATPase domain of HSP90 chaperone/DNA topoisomerase II/histidine kinase"/>
    <property type="match status" value="1"/>
</dbReference>
<accession>A0A239BIX9</accession>
<feature type="transmembrane region" description="Helical" evidence="5">
    <location>
        <begin position="9"/>
        <end position="27"/>
    </location>
</feature>
<sequence length="535" mass="62275">MRISIKMKIIVSILIAFSVLFSIYLYIMDSKVKERVTLLNMDLTNQIIDARGNQISYWLQQRKIELQMMADCIIISDMNEVEAREYIQSVYKQKSDIYLDMGIVKYGGYKLGYDGIRQSISEEKYYKNTLKENASFKVSEPKEKNDQKIVVMLYKVGGVNREIEFLYAEIPLENLIRIASRINVYDGIGEILINNNSIHTDEKNLYHDFIGENHVVFETDIGAARGWSLNYYICEKNIDEINHDMRKSILIFGIILLIIVVILLTTSFASIIKPIDKLKKLMKKVEDGDLSVKLESNRKDEIGSLICSFNNMTEKLEKLSYQKKEMRLRIMQEQIKPHFLYNTLDTIKWAAMEDNTEEVLSLIESLSTYFRIGLSNGKTFITLDEELEHIDSYLRIQKSRYEDQLTYSIHYDDCLMEYMIMRVLLQPIVENAVVHGVNGRENRGEISICITQKNEDVVIKIMNNSEISLDALEEINHALRLDRKTEAIKGYGLYNVNHRIKLEHGEKYGLEFQSQSGWTTVTITIPRIRRENGYV</sequence>
<keyword evidence="4 7" id="KW-0418">Kinase</keyword>
<dbReference type="SUPFAM" id="SSF158472">
    <property type="entry name" value="HAMP domain-like"/>
    <property type="match status" value="1"/>
</dbReference>
<dbReference type="Gene3D" id="3.30.565.10">
    <property type="entry name" value="Histidine kinase-like ATPase, C-terminal domain"/>
    <property type="match status" value="1"/>
</dbReference>
<proteinExistence type="predicted"/>
<comment type="subcellular location">
    <subcellularLocation>
        <location evidence="1">Membrane</location>
    </subcellularLocation>
</comment>
<dbReference type="Pfam" id="PF06580">
    <property type="entry name" value="His_kinase"/>
    <property type="match status" value="1"/>
</dbReference>
<evidence type="ECO:0000256" key="2">
    <source>
        <dbReference type="ARBA" id="ARBA00022553"/>
    </source>
</evidence>
<dbReference type="RefSeq" id="WP_089281728.1">
    <property type="nucleotide sequence ID" value="NZ_FZOJ01000003.1"/>
</dbReference>
<dbReference type="InterPro" id="IPR003594">
    <property type="entry name" value="HATPase_dom"/>
</dbReference>
<dbReference type="InterPro" id="IPR050640">
    <property type="entry name" value="Bact_2-comp_sensor_kinase"/>
</dbReference>
<evidence type="ECO:0000256" key="3">
    <source>
        <dbReference type="ARBA" id="ARBA00022679"/>
    </source>
</evidence>
<keyword evidence="5" id="KW-0472">Membrane</keyword>
<gene>
    <name evidence="7" type="ORF">SAMN05446037_1003257</name>
</gene>
<keyword evidence="5" id="KW-1133">Transmembrane helix</keyword>
<feature type="transmembrane region" description="Helical" evidence="5">
    <location>
        <begin position="249"/>
        <end position="272"/>
    </location>
</feature>
<dbReference type="PROSITE" id="PS50885">
    <property type="entry name" value="HAMP"/>
    <property type="match status" value="1"/>
</dbReference>
<dbReference type="GO" id="GO:0000155">
    <property type="term" value="F:phosphorelay sensor kinase activity"/>
    <property type="evidence" value="ECO:0007669"/>
    <property type="project" value="InterPro"/>
</dbReference>
<keyword evidence="2" id="KW-0597">Phosphoprotein</keyword>
<keyword evidence="3" id="KW-0808">Transferase</keyword>
<reference evidence="7 8" key="1">
    <citation type="submission" date="2017-06" db="EMBL/GenBank/DDBJ databases">
        <authorList>
            <person name="Kim H.J."/>
            <person name="Triplett B.A."/>
        </authorList>
    </citation>
    <scope>NUCLEOTIDE SEQUENCE [LARGE SCALE GENOMIC DNA]</scope>
    <source>
        <strain evidence="7 8">SCA</strain>
    </source>
</reference>
<keyword evidence="8" id="KW-1185">Reference proteome</keyword>
<evidence type="ECO:0000313" key="8">
    <source>
        <dbReference type="Proteomes" id="UP000198304"/>
    </source>
</evidence>
<dbReference type="Pfam" id="PF02518">
    <property type="entry name" value="HATPase_c"/>
    <property type="match status" value="1"/>
</dbReference>
<name>A0A239BIX9_9FIRM</name>
<evidence type="ECO:0000313" key="7">
    <source>
        <dbReference type="EMBL" id="SNS07014.1"/>
    </source>
</evidence>